<dbReference type="EMBL" id="FNTJ01000001">
    <property type="protein sequence ID" value="SEC29261.1"/>
    <property type="molecule type" value="Genomic_DNA"/>
</dbReference>
<name>A0A1H4RC53_9PSED</name>
<keyword evidence="2" id="KW-1185">Reference proteome</keyword>
<accession>A0A1H4RC53</accession>
<protein>
    <recommendedName>
        <fullName evidence="3">Chromosome partitioning protein ParA</fullName>
    </recommendedName>
</protein>
<dbReference type="Pfam" id="PF14357">
    <property type="entry name" value="DUF4404"/>
    <property type="match status" value="1"/>
</dbReference>
<dbReference type="Proteomes" id="UP000198982">
    <property type="component" value="Unassembled WGS sequence"/>
</dbReference>
<proteinExistence type="predicted"/>
<gene>
    <name evidence="1" type="ORF">SAMN05216178_4128</name>
</gene>
<dbReference type="InterPro" id="IPR025516">
    <property type="entry name" value="DUF4404"/>
</dbReference>
<dbReference type="RefSeq" id="WP_092316538.1">
    <property type="nucleotide sequence ID" value="NZ_FNTJ01000001.1"/>
</dbReference>
<dbReference type="AlphaFoldDB" id="A0A1H4RC53"/>
<evidence type="ECO:0008006" key="3">
    <source>
        <dbReference type="Google" id="ProtNLM"/>
    </source>
</evidence>
<organism evidence="1 2">
    <name type="scientific">Pseudomonas saponiphila</name>
    <dbReference type="NCBI Taxonomy" id="556534"/>
    <lineage>
        <taxon>Bacteria</taxon>
        <taxon>Pseudomonadati</taxon>
        <taxon>Pseudomonadota</taxon>
        <taxon>Gammaproteobacteria</taxon>
        <taxon>Pseudomonadales</taxon>
        <taxon>Pseudomonadaceae</taxon>
        <taxon>Pseudomonas</taxon>
    </lineage>
</organism>
<evidence type="ECO:0000313" key="2">
    <source>
        <dbReference type="Proteomes" id="UP000198982"/>
    </source>
</evidence>
<evidence type="ECO:0000313" key="1">
    <source>
        <dbReference type="EMBL" id="SEC29261.1"/>
    </source>
</evidence>
<reference evidence="2" key="1">
    <citation type="submission" date="2016-10" db="EMBL/GenBank/DDBJ databases">
        <authorList>
            <person name="Varghese N."/>
            <person name="Submissions S."/>
        </authorList>
    </citation>
    <scope>NUCLEOTIDE SEQUENCE [LARGE SCALE GENOMIC DNA]</scope>
    <source>
        <strain evidence="2">DSM 9751</strain>
    </source>
</reference>
<sequence length="87" mass="9764">MPARELQEQLDTLREQLEQNPPLSEAERANLHDLMQQIELQLKLETNTHDASLADGVNLAVERFELEHPAIAGTLRNIVQTLGNIGI</sequence>